<evidence type="ECO:0000313" key="2">
    <source>
        <dbReference type="Proteomes" id="UP000053825"/>
    </source>
</evidence>
<sequence length="164" mass="18654">MKNMDSPIDAIVRSRNADAGLSNERRSRIVASRLARGVTTSVQRWASSRRRDRERASSSLSLSLTIPSTKCHVVVRSSLARMEGTNLFTKYLYKTCNNSRGLIEQHPRRAQLLEILDESDGERILFLTYQLTKRKKERETVVSGAVLFQRFEGSILRADIDPQS</sequence>
<organism evidence="1 2">
    <name type="scientific">Habropoda laboriosa</name>
    <dbReference type="NCBI Taxonomy" id="597456"/>
    <lineage>
        <taxon>Eukaryota</taxon>
        <taxon>Metazoa</taxon>
        <taxon>Ecdysozoa</taxon>
        <taxon>Arthropoda</taxon>
        <taxon>Hexapoda</taxon>
        <taxon>Insecta</taxon>
        <taxon>Pterygota</taxon>
        <taxon>Neoptera</taxon>
        <taxon>Endopterygota</taxon>
        <taxon>Hymenoptera</taxon>
        <taxon>Apocrita</taxon>
        <taxon>Aculeata</taxon>
        <taxon>Apoidea</taxon>
        <taxon>Anthophila</taxon>
        <taxon>Apidae</taxon>
        <taxon>Habropoda</taxon>
    </lineage>
</organism>
<accession>A0A0L7QTE0</accession>
<dbReference type="EMBL" id="KQ414753">
    <property type="protein sequence ID" value="KOC61834.1"/>
    <property type="molecule type" value="Genomic_DNA"/>
</dbReference>
<gene>
    <name evidence="1" type="ORF">WH47_06178</name>
</gene>
<protein>
    <submittedName>
        <fullName evidence="1">Uncharacterized protein</fullName>
    </submittedName>
</protein>
<proteinExistence type="predicted"/>
<dbReference type="AlphaFoldDB" id="A0A0L7QTE0"/>
<reference evidence="1 2" key="1">
    <citation type="submission" date="2015-07" db="EMBL/GenBank/DDBJ databases">
        <title>The genome of Habropoda laboriosa.</title>
        <authorList>
            <person name="Pan H."/>
            <person name="Kapheim K."/>
        </authorList>
    </citation>
    <scope>NUCLEOTIDE SEQUENCE [LARGE SCALE GENOMIC DNA]</scope>
    <source>
        <strain evidence="1">0110345459</strain>
    </source>
</reference>
<evidence type="ECO:0000313" key="1">
    <source>
        <dbReference type="EMBL" id="KOC61834.1"/>
    </source>
</evidence>
<name>A0A0L7QTE0_9HYME</name>
<keyword evidence="2" id="KW-1185">Reference proteome</keyword>
<dbReference type="Proteomes" id="UP000053825">
    <property type="component" value="Unassembled WGS sequence"/>
</dbReference>